<protein>
    <submittedName>
        <fullName evidence="2">Uncharacterized protein</fullName>
    </submittedName>
</protein>
<sequence length="440" mass="51600">MGKQYANPKRFLFSLAILLVLSWINKSSQNKDIGLVLLFCGLLTLIYFFESLRLYYEEEKKKIARNPLSWGIPLLGIPRNEWFWYLFQPLMIISLSFLFSFFSRTLFFYFLLSAIFLWIFRFLSFRFYKEKEIQPPWDDDFSPQEDQIVNNSTEIIDRSLGNENQQQTRLNPQLISLVVIGSLVISSFILHEKPFFSSFISGSSYSLSKTLAKEEEQLSSSMPFGWTLKTALSKEEFFYTVPQLLEKYQNHPHSFFQQLWSYWREEKAEVVCGRFTPKKIEPLWAPFTGVMIAWIPVEENRKENPDVELWTYIETPSSLYSKLSKSFLTRPSVVITFGKDLKAYIFDVTQLNGKTLFHTVIPFPFTLNIAGCSIVQNPQPYYVQNAYQSQGQKIKEFIIKRQKELLTELKTTPLTKEKLEEIKKEANILKTKLAEIEGKK</sequence>
<reference evidence="2 3" key="1">
    <citation type="submission" date="2016-05" db="EMBL/GenBank/DDBJ databases">
        <title>Diversity and Homogeneity among Thermoacidophilic Verrucomicrobia Methanotrophs Linked with Geographical Origin.</title>
        <authorList>
            <person name="Erikstad H.-A."/>
            <person name="Smestad N.B."/>
            <person name="Ceballos R.M."/>
            <person name="Birkeland N.-K."/>
        </authorList>
    </citation>
    <scope>NUCLEOTIDE SEQUENCE [LARGE SCALE GENOMIC DNA]</scope>
    <source>
        <strain evidence="2 3">Phi</strain>
    </source>
</reference>
<dbReference type="AlphaFoldDB" id="A0A4Y8P8S6"/>
<proteinExistence type="predicted"/>
<accession>A0A4Y8P8S6</accession>
<feature type="transmembrane region" description="Helical" evidence="1">
    <location>
        <begin position="174"/>
        <end position="191"/>
    </location>
</feature>
<keyword evidence="1" id="KW-0472">Membrane</keyword>
<dbReference type="Proteomes" id="UP000297713">
    <property type="component" value="Unassembled WGS sequence"/>
</dbReference>
<keyword evidence="1" id="KW-0812">Transmembrane</keyword>
<evidence type="ECO:0000256" key="1">
    <source>
        <dbReference type="SAM" id="Phobius"/>
    </source>
</evidence>
<dbReference type="OrthoDB" id="187820at2"/>
<keyword evidence="1" id="KW-1133">Transmembrane helix</keyword>
<evidence type="ECO:0000313" key="2">
    <source>
        <dbReference type="EMBL" id="TFE67039.1"/>
    </source>
</evidence>
<name>A0A4Y8P8S6_9BACT</name>
<comment type="caution">
    <text evidence="2">The sequence shown here is derived from an EMBL/GenBank/DDBJ whole genome shotgun (WGS) entry which is preliminary data.</text>
</comment>
<gene>
    <name evidence="2" type="ORF">A7Q10_10060</name>
</gene>
<feature type="transmembrane region" description="Helical" evidence="1">
    <location>
        <begin position="82"/>
        <end position="100"/>
    </location>
</feature>
<evidence type="ECO:0000313" key="3">
    <source>
        <dbReference type="Proteomes" id="UP000297713"/>
    </source>
</evidence>
<feature type="transmembrane region" description="Helical" evidence="1">
    <location>
        <begin position="36"/>
        <end position="56"/>
    </location>
</feature>
<organism evidence="2 3">
    <name type="scientific">Methylacidiphilum caldifontis</name>
    <dbReference type="NCBI Taxonomy" id="2795386"/>
    <lineage>
        <taxon>Bacteria</taxon>
        <taxon>Pseudomonadati</taxon>
        <taxon>Verrucomicrobiota</taxon>
        <taxon>Methylacidiphilae</taxon>
        <taxon>Methylacidiphilales</taxon>
        <taxon>Methylacidiphilaceae</taxon>
        <taxon>Methylacidiphilum (ex Ratnadevi et al. 2023)</taxon>
    </lineage>
</organism>
<keyword evidence="3" id="KW-1185">Reference proteome</keyword>
<feature type="transmembrane region" description="Helical" evidence="1">
    <location>
        <begin position="106"/>
        <end position="123"/>
    </location>
</feature>
<dbReference type="EMBL" id="LXQC01000164">
    <property type="protein sequence ID" value="TFE67039.1"/>
    <property type="molecule type" value="Genomic_DNA"/>
</dbReference>